<dbReference type="KEGG" id="mgot:MgSA37_03129"/>
<feature type="transmembrane region" description="Helical" evidence="2">
    <location>
        <begin position="112"/>
        <end position="133"/>
    </location>
</feature>
<proteinExistence type="predicted"/>
<keyword evidence="2" id="KW-0472">Membrane</keyword>
<dbReference type="GO" id="GO:0000155">
    <property type="term" value="F:phosphorelay sensor kinase activity"/>
    <property type="evidence" value="ECO:0007669"/>
    <property type="project" value="InterPro"/>
</dbReference>
<dbReference type="InterPro" id="IPR050640">
    <property type="entry name" value="Bact_2-comp_sensor_kinase"/>
</dbReference>
<dbReference type="GO" id="GO:0016020">
    <property type="term" value="C:membrane"/>
    <property type="evidence" value="ECO:0007669"/>
    <property type="project" value="InterPro"/>
</dbReference>
<dbReference type="InterPro" id="IPR010559">
    <property type="entry name" value="Sig_transdc_His_kin_internal"/>
</dbReference>
<accession>A0A0X8X3B7</accession>
<dbReference type="Proteomes" id="UP000218263">
    <property type="component" value="Chromosome"/>
</dbReference>
<dbReference type="PANTHER" id="PTHR34220:SF7">
    <property type="entry name" value="SENSOR HISTIDINE KINASE YPDA"/>
    <property type="match status" value="1"/>
</dbReference>
<feature type="coiled-coil region" evidence="1">
    <location>
        <begin position="139"/>
        <end position="168"/>
    </location>
</feature>
<keyword evidence="2" id="KW-1133">Transmembrane helix</keyword>
<name>A0A0X8X3B7_9SPHI</name>
<feature type="transmembrane region" description="Helical" evidence="2">
    <location>
        <begin position="12"/>
        <end position="34"/>
    </location>
</feature>
<protein>
    <submittedName>
        <fullName evidence="4">Sensor histidine kinase YehU</fullName>
        <ecNumber evidence="4">2.7.13.3</ecNumber>
    </submittedName>
</protein>
<feature type="domain" description="Signal transduction histidine kinase internal region" evidence="3">
    <location>
        <begin position="168"/>
        <end position="247"/>
    </location>
</feature>
<evidence type="ECO:0000256" key="2">
    <source>
        <dbReference type="SAM" id="Phobius"/>
    </source>
</evidence>
<dbReference type="Pfam" id="PF06580">
    <property type="entry name" value="His_kinase"/>
    <property type="match status" value="1"/>
</dbReference>
<gene>
    <name evidence="4" type="primary">yehU_6</name>
    <name evidence="4" type="ORF">MgSA37_03129</name>
</gene>
<organism evidence="4 5">
    <name type="scientific">Mucilaginibacter gotjawali</name>
    <dbReference type="NCBI Taxonomy" id="1550579"/>
    <lineage>
        <taxon>Bacteria</taxon>
        <taxon>Pseudomonadati</taxon>
        <taxon>Bacteroidota</taxon>
        <taxon>Sphingobacteriia</taxon>
        <taxon>Sphingobacteriales</taxon>
        <taxon>Sphingobacteriaceae</taxon>
        <taxon>Mucilaginibacter</taxon>
    </lineage>
</organism>
<keyword evidence="4" id="KW-0418">Kinase</keyword>
<evidence type="ECO:0000256" key="1">
    <source>
        <dbReference type="SAM" id="Coils"/>
    </source>
</evidence>
<keyword evidence="1" id="KW-0175">Coiled coil</keyword>
<evidence type="ECO:0000313" key="4">
    <source>
        <dbReference type="EMBL" id="BAU54949.1"/>
    </source>
</evidence>
<dbReference type="AlphaFoldDB" id="A0A0X8X3B7"/>
<feature type="transmembrane region" description="Helical" evidence="2">
    <location>
        <begin position="71"/>
        <end position="92"/>
    </location>
</feature>
<keyword evidence="4" id="KW-0808">Transferase</keyword>
<evidence type="ECO:0000313" key="5">
    <source>
        <dbReference type="Proteomes" id="UP000218263"/>
    </source>
</evidence>
<reference evidence="4 5" key="1">
    <citation type="submission" date="2015-12" db="EMBL/GenBank/DDBJ databases">
        <title>Genome sequence of Mucilaginibacter gotjawali.</title>
        <authorList>
            <person name="Lee J.S."/>
            <person name="Lee K.C."/>
            <person name="Kim K.K."/>
            <person name="Lee B.W."/>
        </authorList>
    </citation>
    <scope>NUCLEOTIDE SEQUENCE [LARGE SCALE GENOMIC DNA]</scope>
    <source>
        <strain evidence="4 5">SA3-7</strain>
    </source>
</reference>
<keyword evidence="5" id="KW-1185">Reference proteome</keyword>
<dbReference type="EMBL" id="AP017313">
    <property type="protein sequence ID" value="BAU54949.1"/>
    <property type="molecule type" value="Genomic_DNA"/>
</dbReference>
<dbReference type="PANTHER" id="PTHR34220">
    <property type="entry name" value="SENSOR HISTIDINE KINASE YPDA"/>
    <property type="match status" value="1"/>
</dbReference>
<feature type="transmembrane region" description="Helical" evidence="2">
    <location>
        <begin position="40"/>
        <end position="59"/>
    </location>
</feature>
<keyword evidence="2" id="KW-0812">Transmembrane</keyword>
<dbReference type="EC" id="2.7.13.3" evidence="4"/>
<evidence type="ECO:0000259" key="3">
    <source>
        <dbReference type="Pfam" id="PF06580"/>
    </source>
</evidence>
<sequence length="354" mass="40949">MKTLKFENIKLHALCWTIFISYELLLTYVLAGRLSSFGDYTGHFLLNIVFFYFNAHILLPSVTGRGKLSYLLMPLAFCLEMFAYLAVKHFMLAIFDILHVEVYPPYTSVREFIATSIIRIVYFIGLSTGYWFALTTFKNRKTIADLENLQLKNEIQKQELEKTLLVTENAYLKSQINPHFLLNTLNFLYNSVSKYSEKIADSVMTLSDIMRYALTNADDDGKVWLASELDQINNFVKLNQARFNQRLNIELITDGDTEGLRIIPLVLITLVENVFKYGDLLNENYPARIITTIDGGTLIFITQNLKKKKVVEHGYGIGIKNVKDRLATYHQYELIIEDHETEYKSILKIELKKT</sequence>